<dbReference type="AlphaFoldDB" id="A0A6G9QJV1"/>
<feature type="chain" id="PRO_5026209861" evidence="1">
    <location>
        <begin position="25"/>
        <end position="243"/>
    </location>
</feature>
<dbReference type="EMBL" id="CP050313">
    <property type="protein sequence ID" value="QIR14844.1"/>
    <property type="molecule type" value="Genomic_DNA"/>
</dbReference>
<organism evidence="2 3">
    <name type="scientific">Shewanella aestuarii</name>
    <dbReference type="NCBI Taxonomy" id="1028752"/>
    <lineage>
        <taxon>Bacteria</taxon>
        <taxon>Pseudomonadati</taxon>
        <taxon>Pseudomonadota</taxon>
        <taxon>Gammaproteobacteria</taxon>
        <taxon>Alteromonadales</taxon>
        <taxon>Shewanellaceae</taxon>
        <taxon>Shewanella</taxon>
    </lineage>
</organism>
<dbReference type="PANTHER" id="PTHR38834:SF3">
    <property type="entry name" value="SOLUTE-BINDING PROTEIN FAMILY 3_N-TERMINAL DOMAIN-CONTAINING PROTEIN"/>
    <property type="match status" value="1"/>
</dbReference>
<feature type="signal peptide" evidence="1">
    <location>
        <begin position="1"/>
        <end position="24"/>
    </location>
</feature>
<dbReference type="SUPFAM" id="SSF53850">
    <property type="entry name" value="Periplasmic binding protein-like II"/>
    <property type="match status" value="1"/>
</dbReference>
<protein>
    <submittedName>
        <fullName evidence="2">Transporter substrate-binding domain-containing protein</fullName>
    </submittedName>
</protein>
<dbReference type="Proteomes" id="UP000502608">
    <property type="component" value="Chromosome"/>
</dbReference>
<name>A0A6G9QJV1_9GAMM</name>
<reference evidence="2 3" key="1">
    <citation type="submission" date="2020-03" db="EMBL/GenBank/DDBJ databases">
        <title>Complete genome sequence of Shewanella sp.</title>
        <authorList>
            <person name="Kim Y.-S."/>
            <person name="Kim S.-J."/>
            <person name="Jung H.-K."/>
            <person name="Kim K.-H."/>
        </authorList>
    </citation>
    <scope>NUCLEOTIDE SEQUENCE [LARGE SCALE GENOMIC DNA]</scope>
    <source>
        <strain evidence="2 3">PN3F2</strain>
    </source>
</reference>
<keyword evidence="3" id="KW-1185">Reference proteome</keyword>
<dbReference type="KEGG" id="saes:HBH39_10380"/>
<accession>A0A6G9QJV1</accession>
<dbReference type="PANTHER" id="PTHR38834">
    <property type="entry name" value="PERIPLASMIC SUBSTRATE BINDING PROTEIN FAMILY 3"/>
    <property type="match status" value="1"/>
</dbReference>
<evidence type="ECO:0000313" key="2">
    <source>
        <dbReference type="EMBL" id="QIR14844.1"/>
    </source>
</evidence>
<gene>
    <name evidence="2" type="ORF">HBH39_10380</name>
</gene>
<proteinExistence type="predicted"/>
<dbReference type="RefSeq" id="WP_167678011.1">
    <property type="nucleotide sequence ID" value="NZ_CP050313.1"/>
</dbReference>
<sequence length="243" mass="27428">MFGNNRWILTLCCLVCVSLPTVDASEKMTVITYQEEPFAHQVKGVKQGMVIELIEKLFNQAGIDYEVIFYPLKRGMAMAKSHQNTCVLPIERSQQRESQYRWLGPVLLSRYGFYSKKALTTPLITLDDAKSYRIGSFLGSGVGEYLANYGYQVELANNDSLNLRKLARGRIELWAADVVTAKSIMNKEGINVGEPELVFFTSIRAMACHLSMDEARHKALSEALLVLYQSGYMTELNTKYGLK</sequence>
<evidence type="ECO:0000256" key="1">
    <source>
        <dbReference type="SAM" id="SignalP"/>
    </source>
</evidence>
<evidence type="ECO:0000313" key="3">
    <source>
        <dbReference type="Proteomes" id="UP000502608"/>
    </source>
</evidence>
<dbReference type="Gene3D" id="3.40.190.10">
    <property type="entry name" value="Periplasmic binding protein-like II"/>
    <property type="match status" value="2"/>
</dbReference>
<keyword evidence="1" id="KW-0732">Signal</keyword>